<proteinExistence type="predicted"/>
<dbReference type="Proteomes" id="UP000494165">
    <property type="component" value="Unassembled WGS sequence"/>
</dbReference>
<keyword evidence="2" id="KW-1185">Reference proteome</keyword>
<comment type="caution">
    <text evidence="1">The sequence shown here is derived from an EMBL/GenBank/DDBJ whole genome shotgun (WGS) entry which is preliminary data.</text>
</comment>
<evidence type="ECO:0000313" key="2">
    <source>
        <dbReference type="Proteomes" id="UP000494165"/>
    </source>
</evidence>
<evidence type="ECO:0000313" key="1">
    <source>
        <dbReference type="EMBL" id="CAB3382032.1"/>
    </source>
</evidence>
<dbReference type="AlphaFoldDB" id="A0A8S1DLX6"/>
<organism evidence="1 2">
    <name type="scientific">Cloeon dipterum</name>
    <dbReference type="NCBI Taxonomy" id="197152"/>
    <lineage>
        <taxon>Eukaryota</taxon>
        <taxon>Metazoa</taxon>
        <taxon>Ecdysozoa</taxon>
        <taxon>Arthropoda</taxon>
        <taxon>Hexapoda</taxon>
        <taxon>Insecta</taxon>
        <taxon>Pterygota</taxon>
        <taxon>Palaeoptera</taxon>
        <taxon>Ephemeroptera</taxon>
        <taxon>Pisciforma</taxon>
        <taxon>Baetidae</taxon>
        <taxon>Cloeon</taxon>
    </lineage>
</organism>
<dbReference type="EMBL" id="CADEPI010000256">
    <property type="protein sequence ID" value="CAB3382032.1"/>
    <property type="molecule type" value="Genomic_DNA"/>
</dbReference>
<name>A0A8S1DLX6_9INSE</name>
<feature type="non-terminal residue" evidence="1">
    <location>
        <position position="1"/>
    </location>
</feature>
<accession>A0A8S1DLX6</accession>
<sequence length="73" mass="8199">MDIVRWVIVPLKEHQNEPQIKYLRYLDNDGSALYEIAGDGDQASPPYEVVDVNDVIQGLLNTTDSELSSLSHL</sequence>
<dbReference type="OrthoDB" id="6621161at2759"/>
<protein>
    <submittedName>
        <fullName evidence="1">Uncharacterized protein</fullName>
    </submittedName>
</protein>
<reference evidence="1 2" key="1">
    <citation type="submission" date="2020-04" db="EMBL/GenBank/DDBJ databases">
        <authorList>
            <person name="Alioto T."/>
            <person name="Alioto T."/>
            <person name="Gomez Garrido J."/>
        </authorList>
    </citation>
    <scope>NUCLEOTIDE SEQUENCE [LARGE SCALE GENOMIC DNA]</scope>
</reference>
<gene>
    <name evidence="1" type="ORF">CLODIP_2_CD13188</name>
</gene>